<keyword evidence="7" id="KW-1185">Reference proteome</keyword>
<evidence type="ECO:0000256" key="1">
    <source>
        <dbReference type="ARBA" id="ARBA00009902"/>
    </source>
</evidence>
<comment type="caution">
    <text evidence="6">The sequence shown here is derived from an EMBL/GenBank/DDBJ whole genome shotgun (WGS) entry which is preliminary data.</text>
</comment>
<gene>
    <name evidence="6" type="ORF">HUJ06_011950</name>
</gene>
<evidence type="ECO:0000259" key="5">
    <source>
        <dbReference type="Pfam" id="PF00251"/>
    </source>
</evidence>
<keyword evidence="2" id="KW-0378">Hydrolase</keyword>
<dbReference type="PANTHER" id="PTHR31953">
    <property type="entry name" value="BETA-FRUCTOFURANOSIDASE, INSOLUBLE ISOENZYME CWINV1-RELATED"/>
    <property type="match status" value="1"/>
</dbReference>
<name>A0A822YP49_NELNU</name>
<protein>
    <recommendedName>
        <fullName evidence="5">Glycosyl hydrolase family 32 N-terminal domain-containing protein</fullName>
    </recommendedName>
</protein>
<evidence type="ECO:0000256" key="3">
    <source>
        <dbReference type="ARBA" id="ARBA00023295"/>
    </source>
</evidence>
<accession>A0A822YP49</accession>
<dbReference type="Pfam" id="PF00251">
    <property type="entry name" value="Glyco_hydro_32N"/>
    <property type="match status" value="1"/>
</dbReference>
<evidence type="ECO:0000313" key="6">
    <source>
        <dbReference type="EMBL" id="DAD33099.1"/>
    </source>
</evidence>
<dbReference type="Gene3D" id="2.115.10.20">
    <property type="entry name" value="Glycosyl hydrolase domain, family 43"/>
    <property type="match status" value="1"/>
</dbReference>
<dbReference type="SUPFAM" id="SSF75005">
    <property type="entry name" value="Arabinanase/levansucrase/invertase"/>
    <property type="match status" value="1"/>
</dbReference>
<dbReference type="EMBL" id="DUZY01000003">
    <property type="protein sequence ID" value="DAD33099.1"/>
    <property type="molecule type" value="Genomic_DNA"/>
</dbReference>
<dbReference type="AlphaFoldDB" id="A0A822YP49"/>
<evidence type="ECO:0000256" key="4">
    <source>
        <dbReference type="SAM" id="Phobius"/>
    </source>
</evidence>
<dbReference type="InterPro" id="IPR050551">
    <property type="entry name" value="Fructan_Metab_Enzymes"/>
</dbReference>
<dbReference type="InterPro" id="IPR023296">
    <property type="entry name" value="Glyco_hydro_beta-prop_sf"/>
</dbReference>
<keyword evidence="4" id="KW-1133">Transmembrane helix</keyword>
<organism evidence="6 7">
    <name type="scientific">Nelumbo nucifera</name>
    <name type="common">Sacred lotus</name>
    <dbReference type="NCBI Taxonomy" id="4432"/>
    <lineage>
        <taxon>Eukaryota</taxon>
        <taxon>Viridiplantae</taxon>
        <taxon>Streptophyta</taxon>
        <taxon>Embryophyta</taxon>
        <taxon>Tracheophyta</taxon>
        <taxon>Spermatophyta</taxon>
        <taxon>Magnoliopsida</taxon>
        <taxon>Proteales</taxon>
        <taxon>Nelumbonaceae</taxon>
        <taxon>Nelumbo</taxon>
    </lineage>
</organism>
<dbReference type="InterPro" id="IPR013148">
    <property type="entry name" value="Glyco_hydro_32_N"/>
</dbReference>
<feature type="transmembrane region" description="Helical" evidence="4">
    <location>
        <begin position="118"/>
        <end position="139"/>
    </location>
</feature>
<dbReference type="GO" id="GO:0016798">
    <property type="term" value="F:hydrolase activity, acting on glycosyl bonds"/>
    <property type="evidence" value="ECO:0007669"/>
    <property type="project" value="UniProtKB-KW"/>
</dbReference>
<keyword evidence="4" id="KW-0472">Membrane</keyword>
<evidence type="ECO:0000256" key="2">
    <source>
        <dbReference type="ARBA" id="ARBA00022801"/>
    </source>
</evidence>
<evidence type="ECO:0000313" key="7">
    <source>
        <dbReference type="Proteomes" id="UP000607653"/>
    </source>
</evidence>
<dbReference type="Proteomes" id="UP000607653">
    <property type="component" value="Unassembled WGS sequence"/>
</dbReference>
<keyword evidence="4" id="KW-0812">Transmembrane</keyword>
<proteinExistence type="inferred from homology"/>
<sequence length="152" mass="17548">MWEMPRFFLVSLNGKMGLHTSVINPGLKHVLKVRLDDTKHEYYTIGTYDPAKDHYTPDSSSVDNGSSLRYDYGKFYASKTFLDDLKKRRIFLNISVSSSHRLHDLHLMSELMLPKPNLFLIVCFLVILFGSESGSAFHLRQRFQFPPSMPFG</sequence>
<reference evidence="6 7" key="1">
    <citation type="journal article" date="2020" name="Mol. Biol. Evol.">
        <title>Distinct Expression and Methylation Patterns for Genes with Different Fates following a Single Whole-Genome Duplication in Flowering Plants.</title>
        <authorList>
            <person name="Shi T."/>
            <person name="Rahmani R.S."/>
            <person name="Gugger P.F."/>
            <person name="Wang M."/>
            <person name="Li H."/>
            <person name="Zhang Y."/>
            <person name="Li Z."/>
            <person name="Wang Q."/>
            <person name="Van de Peer Y."/>
            <person name="Marchal K."/>
            <person name="Chen J."/>
        </authorList>
    </citation>
    <scope>NUCLEOTIDE SEQUENCE [LARGE SCALE GENOMIC DNA]</scope>
    <source>
        <tissue evidence="6">Leaf</tissue>
    </source>
</reference>
<comment type="similarity">
    <text evidence="1">Belongs to the glycosyl hydrolase 32 family.</text>
</comment>
<feature type="domain" description="Glycosyl hydrolase family 32 N-terminal" evidence="5">
    <location>
        <begin position="1"/>
        <end position="92"/>
    </location>
</feature>
<keyword evidence="3" id="KW-0326">Glycosidase</keyword>